<organism evidence="2 3">
    <name type="scientific">Amycolatopsis pithecellobii</name>
    <dbReference type="NCBI Taxonomy" id="664692"/>
    <lineage>
        <taxon>Bacteria</taxon>
        <taxon>Bacillati</taxon>
        <taxon>Actinomycetota</taxon>
        <taxon>Actinomycetes</taxon>
        <taxon>Pseudonocardiales</taxon>
        <taxon>Pseudonocardiaceae</taxon>
        <taxon>Amycolatopsis</taxon>
    </lineage>
</organism>
<comment type="caution">
    <text evidence="2">The sequence shown here is derived from an EMBL/GenBank/DDBJ whole genome shotgun (WGS) entry which is preliminary data.</text>
</comment>
<evidence type="ECO:0008006" key="4">
    <source>
        <dbReference type="Google" id="ProtNLM"/>
    </source>
</evidence>
<protein>
    <recommendedName>
        <fullName evidence="4">DUF3558 domain-containing protein</fullName>
    </recommendedName>
</protein>
<dbReference type="PROSITE" id="PS51257">
    <property type="entry name" value="PROKAR_LIPOPROTEIN"/>
    <property type="match status" value="1"/>
</dbReference>
<keyword evidence="1" id="KW-0732">Signal</keyword>
<sequence length="198" mass="20368">MRSKVAWCAALAVLGAVTATSCSTAVPGHPHGAPSGSTSTRGSAITVGTMHVTLLDGMRYTEAASPGGLDGCVSATSVPCVAQLRDLRTASAGPQFTAPSGNRPYGWQTGTDAPRCVTPMAIPGAAATGSSVVERGFAPIGPKKAEYARFQVTCEDPAQNSEVRMWWLPTSKILVVEYASTPVLDAQLDQVLATATFG</sequence>
<dbReference type="EMBL" id="WMBA01000034">
    <property type="protein sequence ID" value="MTD56423.1"/>
    <property type="molecule type" value="Genomic_DNA"/>
</dbReference>
<evidence type="ECO:0000313" key="2">
    <source>
        <dbReference type="EMBL" id="MTD56423.1"/>
    </source>
</evidence>
<evidence type="ECO:0000256" key="1">
    <source>
        <dbReference type="SAM" id="SignalP"/>
    </source>
</evidence>
<proteinExistence type="predicted"/>
<dbReference type="RefSeq" id="WP_312868255.1">
    <property type="nucleotide sequence ID" value="NZ_WMBA01000034.1"/>
</dbReference>
<dbReference type="AlphaFoldDB" id="A0A6N7Z3E3"/>
<feature type="chain" id="PRO_5026867321" description="DUF3558 domain-containing protein" evidence="1">
    <location>
        <begin position="26"/>
        <end position="198"/>
    </location>
</feature>
<dbReference type="Proteomes" id="UP000440096">
    <property type="component" value="Unassembled WGS sequence"/>
</dbReference>
<accession>A0A6N7Z3E3</accession>
<evidence type="ECO:0000313" key="3">
    <source>
        <dbReference type="Proteomes" id="UP000440096"/>
    </source>
</evidence>
<feature type="signal peptide" evidence="1">
    <location>
        <begin position="1"/>
        <end position="25"/>
    </location>
</feature>
<keyword evidence="3" id="KW-1185">Reference proteome</keyword>
<gene>
    <name evidence="2" type="ORF">GKO32_20950</name>
</gene>
<reference evidence="2 3" key="1">
    <citation type="submission" date="2019-11" db="EMBL/GenBank/DDBJ databases">
        <title>Draft genome of Amycolatopsis RM579.</title>
        <authorList>
            <person name="Duangmal K."/>
            <person name="Mingma R."/>
        </authorList>
    </citation>
    <scope>NUCLEOTIDE SEQUENCE [LARGE SCALE GENOMIC DNA]</scope>
    <source>
        <strain evidence="2 3">RM579</strain>
    </source>
</reference>
<name>A0A6N7Z3E3_9PSEU</name>